<keyword evidence="12" id="KW-0548">Nucleotidyltransferase</keyword>
<evidence type="ECO:0000256" key="4">
    <source>
        <dbReference type="ARBA" id="ARBA00022692"/>
    </source>
</evidence>
<keyword evidence="1 11" id="KW-1003">Cell membrane</keyword>
<keyword evidence="4 11" id="KW-0812">Transmembrane</keyword>
<dbReference type="Pfam" id="PF01864">
    <property type="entry name" value="CarS-like"/>
    <property type="match status" value="1"/>
</dbReference>
<dbReference type="HAMAP" id="MF_01117">
    <property type="entry name" value="CDP_archaeol_synth"/>
    <property type="match status" value="1"/>
</dbReference>
<evidence type="ECO:0000313" key="12">
    <source>
        <dbReference type="EMBL" id="HII46065.1"/>
    </source>
</evidence>
<evidence type="ECO:0000313" key="16">
    <source>
        <dbReference type="Proteomes" id="UP000257123"/>
    </source>
</evidence>
<name>A0A371R607_9CREN</name>
<dbReference type="OrthoDB" id="45383at2157"/>
<accession>A0A371R607</accession>
<dbReference type="GO" id="GO:0043338">
    <property type="term" value="F:CDP-2,3-bis-(O-geranylgeranyl)-sn-glycerol synthase activity"/>
    <property type="evidence" value="ECO:0007669"/>
    <property type="project" value="UniProtKB-EC"/>
</dbReference>
<comment type="caution">
    <text evidence="14">The sequence shown here is derived from an EMBL/GenBank/DDBJ whole genome shotgun (WGS) entry which is preliminary data.</text>
</comment>
<comment type="pathway">
    <text evidence="11">Membrane lipid metabolism; glycerophospholipid metabolism.</text>
</comment>
<evidence type="ECO:0000256" key="8">
    <source>
        <dbReference type="ARBA" id="ARBA00023136"/>
    </source>
</evidence>
<dbReference type="GeneID" id="1465154"/>
<evidence type="ECO:0000256" key="5">
    <source>
        <dbReference type="ARBA" id="ARBA00022842"/>
    </source>
</evidence>
<dbReference type="EMBL" id="DUJP01000006">
    <property type="protein sequence ID" value="HII46065.1"/>
    <property type="molecule type" value="Genomic_DNA"/>
</dbReference>
<evidence type="ECO:0000256" key="1">
    <source>
        <dbReference type="ARBA" id="ARBA00022475"/>
    </source>
</evidence>
<organism evidence="14 15">
    <name type="scientific">Pyrobaculum aerophilum</name>
    <dbReference type="NCBI Taxonomy" id="13773"/>
    <lineage>
        <taxon>Archaea</taxon>
        <taxon>Thermoproteota</taxon>
        <taxon>Thermoprotei</taxon>
        <taxon>Thermoproteales</taxon>
        <taxon>Thermoproteaceae</taxon>
        <taxon>Pyrobaculum</taxon>
    </lineage>
</organism>
<evidence type="ECO:0000256" key="9">
    <source>
        <dbReference type="ARBA" id="ARBA00023209"/>
    </source>
</evidence>
<keyword evidence="3 11" id="KW-0808">Transferase</keyword>
<keyword evidence="6 11" id="KW-1133">Transmembrane helix</keyword>
<reference evidence="12" key="2">
    <citation type="journal article" date="2020" name="bioRxiv">
        <title>A rank-normalized archaeal taxonomy based on genome phylogeny resolves widespread incomplete and uneven classifications.</title>
        <authorList>
            <person name="Rinke C."/>
            <person name="Chuvochina M."/>
            <person name="Mussig A.J."/>
            <person name="Chaumeil P.-A."/>
            <person name="Waite D.W."/>
            <person name="Whitman W.B."/>
            <person name="Parks D.H."/>
            <person name="Hugenholtz P."/>
        </authorList>
    </citation>
    <scope>NUCLEOTIDE SEQUENCE</scope>
    <source>
        <strain evidence="12">UBA8839</strain>
    </source>
</reference>
<reference evidence="15 16" key="1">
    <citation type="submission" date="2017-07" db="EMBL/GenBank/DDBJ databases">
        <title>Draft genome sequence of aerobic hyperthermophilic archaea, Pyrobaculum aerophilum YKB31 and YKB32.</title>
        <authorList>
            <person name="Mochizuki T."/>
            <person name="Berliner A.J."/>
            <person name="Yoshida-Takashima Y."/>
            <person name="Takaki Y."/>
            <person name="Nunoura T."/>
            <person name="Takai K."/>
        </authorList>
    </citation>
    <scope>NUCLEOTIDE SEQUENCE [LARGE SCALE GENOMIC DNA]</scope>
    <source>
        <strain evidence="13 16">YKB31</strain>
        <strain evidence="14 15">YKB32</strain>
    </source>
</reference>
<dbReference type="Proteomes" id="UP000651120">
    <property type="component" value="Unassembled WGS sequence"/>
</dbReference>
<proteinExistence type="inferred from homology"/>
<dbReference type="GO" id="GO:0046474">
    <property type="term" value="P:glycerophospholipid biosynthetic process"/>
    <property type="evidence" value="ECO:0007669"/>
    <property type="project" value="UniProtKB-UniRule"/>
</dbReference>
<dbReference type="PANTHER" id="PTHR39650:SF1">
    <property type="entry name" value="CDP-ARCHAEOL SYNTHASE"/>
    <property type="match status" value="1"/>
</dbReference>
<comment type="catalytic activity">
    <reaction evidence="11">
        <text>2,3-bis-O-(geranylgeranyl)-sn-glycerol 1-phosphate + CTP + H(+) = CDP-2,3-bis-O-(geranylgeranyl)-sn-glycerol + diphosphate</text>
        <dbReference type="Rhea" id="RHEA:25690"/>
        <dbReference type="ChEBI" id="CHEBI:15378"/>
        <dbReference type="ChEBI" id="CHEBI:33019"/>
        <dbReference type="ChEBI" id="CHEBI:37563"/>
        <dbReference type="ChEBI" id="CHEBI:58837"/>
        <dbReference type="ChEBI" id="CHEBI:58838"/>
        <dbReference type="EC" id="2.7.7.67"/>
    </reaction>
</comment>
<dbReference type="Proteomes" id="UP000256877">
    <property type="component" value="Unassembled WGS sequence"/>
</dbReference>
<sequence>MDLTVFFLLIWPPYVANGSAVFASRLKWRHPVDFGRNFIDGRRIFGDGKTYEGVAIGIATGTVLGYFPNLVYHVIGVFDAFVLSASAVLGDLIGAFIKRRLCMPRGHPAFPLDQLDFLLTAFLVYSLFREIPVVYVLAAVVITPVIHRATNYVAYLLKLKKEPW</sequence>
<dbReference type="AlphaFoldDB" id="A0A371R607"/>
<protein>
    <recommendedName>
        <fullName evidence="11">CDP-archaeol synthase</fullName>
        <ecNumber evidence="11">2.7.7.67</ecNumber>
    </recommendedName>
    <alternativeName>
        <fullName evidence="11">CDP-2,3-bis-(O-geranylgeranyl)-sn-glycerol synthase</fullName>
    </alternativeName>
</protein>
<evidence type="ECO:0000313" key="15">
    <source>
        <dbReference type="Proteomes" id="UP000256877"/>
    </source>
</evidence>
<gene>
    <name evidence="11" type="primary">carS</name>
    <name evidence="13" type="ORF">CGL51_13505</name>
    <name evidence="14" type="ORF">CGL52_02680</name>
    <name evidence="12" type="ORF">HA333_00935</name>
</gene>
<feature type="transmembrane region" description="Helical" evidence="11">
    <location>
        <begin position="70"/>
        <end position="97"/>
    </location>
</feature>
<dbReference type="RefSeq" id="WP_011007401.1">
    <property type="nucleotide sequence ID" value="NZ_DAIOPL010000006.1"/>
</dbReference>
<keyword evidence="8 11" id="KW-0472">Membrane</keyword>
<evidence type="ECO:0000313" key="14">
    <source>
        <dbReference type="EMBL" id="RFA99469.1"/>
    </source>
</evidence>
<dbReference type="Proteomes" id="UP000257123">
    <property type="component" value="Unassembled WGS sequence"/>
</dbReference>
<evidence type="ECO:0000256" key="7">
    <source>
        <dbReference type="ARBA" id="ARBA00023098"/>
    </source>
</evidence>
<dbReference type="InterPro" id="IPR032690">
    <property type="entry name" value="CarS"/>
</dbReference>
<dbReference type="EMBL" id="NMUF01000005">
    <property type="protein sequence ID" value="RFA99469.1"/>
    <property type="molecule type" value="Genomic_DNA"/>
</dbReference>
<keyword evidence="10 11" id="KW-1208">Phospholipid metabolism</keyword>
<dbReference type="NCBIfam" id="NF003114">
    <property type="entry name" value="PRK04032.1"/>
    <property type="match status" value="1"/>
</dbReference>
<dbReference type="PANTHER" id="PTHR39650">
    <property type="entry name" value="CDP-ARCHAEOL SYNTHASE"/>
    <property type="match status" value="1"/>
</dbReference>
<dbReference type="OMA" id="GKTWRGT"/>
<dbReference type="SMR" id="A0A371R607"/>
<dbReference type="GO" id="GO:0005886">
    <property type="term" value="C:plasma membrane"/>
    <property type="evidence" value="ECO:0007669"/>
    <property type="project" value="UniProtKB-SubCell"/>
</dbReference>
<evidence type="ECO:0000256" key="3">
    <source>
        <dbReference type="ARBA" id="ARBA00022679"/>
    </source>
</evidence>
<dbReference type="EMBL" id="NMUE01000070">
    <property type="protein sequence ID" value="RFA93070.1"/>
    <property type="molecule type" value="Genomic_DNA"/>
</dbReference>
<feature type="transmembrane region" description="Helical" evidence="11">
    <location>
        <begin position="134"/>
        <end position="157"/>
    </location>
</feature>
<keyword evidence="9 11" id="KW-0594">Phospholipid biosynthesis</keyword>
<dbReference type="InterPro" id="IPR002726">
    <property type="entry name" value="CarS_archaea"/>
</dbReference>
<evidence type="ECO:0000256" key="6">
    <source>
        <dbReference type="ARBA" id="ARBA00022989"/>
    </source>
</evidence>
<evidence type="ECO:0000256" key="2">
    <source>
        <dbReference type="ARBA" id="ARBA00022516"/>
    </source>
</evidence>
<dbReference type="EC" id="2.7.7.67" evidence="11"/>
<comment type="subcellular location">
    <subcellularLocation>
        <location evidence="11">Cell membrane</location>
        <topology evidence="11">Multi-pass membrane protein</topology>
    </subcellularLocation>
</comment>
<keyword evidence="5 11" id="KW-0460">Magnesium</keyword>
<comment type="similarity">
    <text evidence="11">Belongs to the CDP-archaeol synthase family.</text>
</comment>
<evidence type="ECO:0000256" key="10">
    <source>
        <dbReference type="ARBA" id="ARBA00023264"/>
    </source>
</evidence>
<keyword evidence="7 11" id="KW-0443">Lipid metabolism</keyword>
<dbReference type="UniPathway" id="UPA00940"/>
<comment type="function">
    <text evidence="11">Catalyzes the formation of CDP-2,3-bis-(O-geranylgeranyl)-sn-glycerol (CDP-archaeol) from 2,3-bis-(O-geranylgeranyl)-sn-glycerol 1-phosphate (DGGGP) and CTP. This reaction is the third ether-bond-formation step in the biosynthesis of archaeal membrane lipids.</text>
</comment>
<comment type="cofactor">
    <cofactor evidence="11">
        <name>Mg(2+)</name>
        <dbReference type="ChEBI" id="CHEBI:18420"/>
    </cofactor>
</comment>
<evidence type="ECO:0000256" key="11">
    <source>
        <dbReference type="HAMAP-Rule" id="MF_01117"/>
    </source>
</evidence>
<evidence type="ECO:0000313" key="13">
    <source>
        <dbReference type="EMBL" id="RFA93070.1"/>
    </source>
</evidence>
<keyword evidence="2 11" id="KW-0444">Lipid biosynthesis</keyword>